<accession>A0A923L5S2</accession>
<keyword evidence="2" id="KW-1185">Reference proteome</keyword>
<protein>
    <submittedName>
        <fullName evidence="1">HAD hydrolase-like protein</fullName>
    </submittedName>
</protein>
<dbReference type="AlphaFoldDB" id="A0A923L5S2"/>
<dbReference type="EMBL" id="JACOOL010000006">
    <property type="protein sequence ID" value="MBC5637002.1"/>
    <property type="molecule type" value="Genomic_DNA"/>
</dbReference>
<evidence type="ECO:0000313" key="2">
    <source>
        <dbReference type="Proteomes" id="UP000637359"/>
    </source>
</evidence>
<dbReference type="InterPro" id="IPR023214">
    <property type="entry name" value="HAD_sf"/>
</dbReference>
<dbReference type="GO" id="GO:0016787">
    <property type="term" value="F:hydrolase activity"/>
    <property type="evidence" value="ECO:0007669"/>
    <property type="project" value="UniProtKB-KW"/>
</dbReference>
<proteinExistence type="predicted"/>
<comment type="caution">
    <text evidence="1">The sequence shown here is derived from an EMBL/GenBank/DDBJ whole genome shotgun (WGS) entry which is preliminary data.</text>
</comment>
<dbReference type="Proteomes" id="UP000637359">
    <property type="component" value="Unassembled WGS sequence"/>
</dbReference>
<evidence type="ECO:0000313" key="1">
    <source>
        <dbReference type="EMBL" id="MBC5637002.1"/>
    </source>
</evidence>
<organism evidence="1 2">
    <name type="scientific">Ornithinibacillus hominis</name>
    <dbReference type="NCBI Taxonomy" id="2763055"/>
    <lineage>
        <taxon>Bacteria</taxon>
        <taxon>Bacillati</taxon>
        <taxon>Bacillota</taxon>
        <taxon>Bacilli</taxon>
        <taxon>Bacillales</taxon>
        <taxon>Bacillaceae</taxon>
        <taxon>Ornithinibacillus</taxon>
    </lineage>
</organism>
<keyword evidence="1" id="KW-0378">Hydrolase</keyword>
<name>A0A923L5S2_9BACI</name>
<dbReference type="Gene3D" id="3.40.50.1000">
    <property type="entry name" value="HAD superfamily/HAD-like"/>
    <property type="match status" value="1"/>
</dbReference>
<gene>
    <name evidence="1" type="ORF">H8S33_09305</name>
</gene>
<dbReference type="SUPFAM" id="SSF56784">
    <property type="entry name" value="HAD-like"/>
    <property type="match status" value="1"/>
</dbReference>
<dbReference type="InterPro" id="IPR036412">
    <property type="entry name" value="HAD-like_sf"/>
</dbReference>
<reference evidence="1" key="1">
    <citation type="submission" date="2020-08" db="EMBL/GenBank/DDBJ databases">
        <title>Genome public.</title>
        <authorList>
            <person name="Liu C."/>
            <person name="Sun Q."/>
        </authorList>
    </citation>
    <scope>NUCLEOTIDE SEQUENCE</scope>
    <source>
        <strain evidence="1">BX22</strain>
    </source>
</reference>
<sequence>MEQAKKDNNLDLNKCYIIGNRLSDILSAENVGFDRRM</sequence>